<feature type="repeat" description="WD" evidence="3">
    <location>
        <begin position="764"/>
        <end position="805"/>
    </location>
</feature>
<accession>A0A6B3NA27</accession>
<dbReference type="InterPro" id="IPR019775">
    <property type="entry name" value="WD40_repeat_CS"/>
</dbReference>
<dbReference type="CDD" id="cd00093">
    <property type="entry name" value="HTH_XRE"/>
    <property type="match status" value="1"/>
</dbReference>
<sequence length="1278" mass="141278">MSRSLKLHKECIKKAKLALKRNGFRSQRALAEDVELSLATVSNFLTGKPVDFATFVEICQKLALEWKEFADLDEQISSSPIVNNSEDAITKSCQDWGEAIDVSVFYNRTTELAALEQWIINDHCRLVMLLGMGGIGKTALSVKLATQIQHKFDYIIWRSLRNTPAVEDLLANLIQFFSQQHQCDVPETFDERVLRLITLLRENRCLLVLDNVESILESGDVTGRYRNGYERYAQLFNCLGETPHNSCLMLTSREKPQGLAALEGEILPVRCWQLTGLPALEGREIFQTKGAFTGSDNQWQDLIEHYAGNPLALKIVAATVRDFFDSNISSFLEFLKHDFFIFDDIRDLLEQQLQRLSKIEQEIMYWLAINREPVSFSDLRTDFVSVVSASELLQALASLQRRSLIEKTTIGFTQQPVVMEYLVHRFIEQISEEIGTQKIDLFRSHAIVKAQAKDYVRDTQIRLILQPVIDKLVANLGSPQGIENQLHQILSNLREHLALPKRQSLVHSAAQGNKVSVSFNQNEPFSSGKQGIELGAGKLEHLTGYIGGNIINLLQQLKLDLSSYDFSYLTIWQANLQGVNLHKVNFAHADLAKSVFTETLGMTLSVAFSPDGKILATGSADGEIHLWQVADAKKLLTLKVNNSWIWSIAFSPDGQILASAGEDHSVKLWNLSSGECLQTLPGHSSQIWSVAFSSDGHTLASGSEDQTVKLWDLGSSQCLHTLRGHSGWVRSVAFSPKGDTLASSSDDSTVKIWDLSTGLCCKTLQGHSQIVWSLAFSPDSQSLASSSSDKTVKLWQLSSGECLQTLKGHASWVRSVAFSPDGYTLASGSEDQTIKLWNLNTAQCYQTLQGHTNWVRSVAFSPDGYILASGSGDHTVKLWGLSNCKCYKTIQGYTNRIWSVAFSPDGKTLVSGNDDYTVKVWDINSGQCRQVLQGHTNNWVGSVAFSPDGDTLASGSSDQTVRLWNMSTGKCYQTLQGHRSRVWSVAFAPQHHALSTAIPVCVSKVSEQELVMDHADVEGLTVGEQEPTKIKQNRQLRSLDSYILASGSGDHTVKLWDLSSGQCFQSLQGHANWVCSVAFAPLKSKNSPNSTILASGSYDHTVRLWDISTAKCLQVLQGHTNWVWTVAFSPDGQTLASGSGDHTVKLWDLSSGECCQTLQGHTSRVWSVAFSPQGKILASGSSDHTVKLWDLSSGECLQTLQGHTNLVWSVAFSPDGQTLASGSQDETIKLWDIKTGKCLKTLRTQRPYEEMNITGVKGLTQAQLSTLKVLGASDTLSP</sequence>
<feature type="repeat" description="WD" evidence="3">
    <location>
        <begin position="1158"/>
        <end position="1199"/>
    </location>
</feature>
<evidence type="ECO:0000259" key="4">
    <source>
        <dbReference type="Pfam" id="PF00931"/>
    </source>
</evidence>
<dbReference type="PROSITE" id="PS00678">
    <property type="entry name" value="WD_REPEATS_1"/>
    <property type="match status" value="11"/>
</dbReference>
<feature type="repeat" description="WD" evidence="3">
    <location>
        <begin position="680"/>
        <end position="721"/>
    </location>
</feature>
<dbReference type="EMBL" id="JAAHFQ010000031">
    <property type="protein sequence ID" value="NER26471.1"/>
    <property type="molecule type" value="Genomic_DNA"/>
</dbReference>
<dbReference type="InterPro" id="IPR015943">
    <property type="entry name" value="WD40/YVTN_repeat-like_dom_sf"/>
</dbReference>
<feature type="repeat" description="WD" evidence="3">
    <location>
        <begin position="722"/>
        <end position="763"/>
    </location>
</feature>
<dbReference type="Pfam" id="PF00400">
    <property type="entry name" value="WD40"/>
    <property type="match status" value="10"/>
</dbReference>
<dbReference type="GO" id="GO:0043531">
    <property type="term" value="F:ADP binding"/>
    <property type="evidence" value="ECO:0007669"/>
    <property type="project" value="InterPro"/>
</dbReference>
<feature type="repeat" description="WD" evidence="3">
    <location>
        <begin position="1040"/>
        <end position="1066"/>
    </location>
</feature>
<feature type="repeat" description="WD" evidence="3">
    <location>
        <begin position="1116"/>
        <end position="1157"/>
    </location>
</feature>
<dbReference type="Gene3D" id="2.130.10.10">
    <property type="entry name" value="YVTN repeat-like/Quinoprotein amine dehydrogenase"/>
    <property type="match status" value="8"/>
</dbReference>
<reference evidence="6" key="1">
    <citation type="submission" date="2019-11" db="EMBL/GenBank/DDBJ databases">
        <title>Genomic insights into an expanded diversity of filamentous marine cyanobacteria reveals the extraordinary biosynthetic potential of Moorea and Okeania.</title>
        <authorList>
            <person name="Ferreira Leao T."/>
            <person name="Wang M."/>
            <person name="Moss N."/>
            <person name="Da Silva R."/>
            <person name="Sanders J."/>
            <person name="Nurk S."/>
            <person name="Gurevich A."/>
            <person name="Humphrey G."/>
            <person name="Reher R."/>
            <person name="Zhu Q."/>
            <person name="Belda-Ferre P."/>
            <person name="Glukhov E."/>
            <person name="Rex R."/>
            <person name="Dorrestein P.C."/>
            <person name="Knight R."/>
            <person name="Pevzner P."/>
            <person name="Gerwick W.H."/>
            <person name="Gerwick L."/>
        </authorList>
    </citation>
    <scope>NUCLEOTIDE SEQUENCE</scope>
    <source>
        <strain evidence="6">SIO1C4</strain>
    </source>
</reference>
<feature type="repeat" description="WD" evidence="3">
    <location>
        <begin position="890"/>
        <end position="931"/>
    </location>
</feature>
<evidence type="ECO:0000256" key="2">
    <source>
        <dbReference type="ARBA" id="ARBA00022737"/>
    </source>
</evidence>
<dbReference type="Gene3D" id="3.40.50.300">
    <property type="entry name" value="P-loop containing nucleotide triphosphate hydrolases"/>
    <property type="match status" value="1"/>
</dbReference>
<comment type="caution">
    <text evidence="6">The sequence shown here is derived from an EMBL/GenBank/DDBJ whole genome shotgun (WGS) entry which is preliminary data.</text>
</comment>
<dbReference type="SUPFAM" id="SSF50978">
    <property type="entry name" value="WD40 repeat-like"/>
    <property type="match status" value="3"/>
</dbReference>
<dbReference type="AlphaFoldDB" id="A0A6B3NA27"/>
<dbReference type="InterPro" id="IPR036322">
    <property type="entry name" value="WD40_repeat_dom_sf"/>
</dbReference>
<feature type="repeat" description="WD" evidence="3">
    <location>
        <begin position="605"/>
        <end position="637"/>
    </location>
</feature>
<feature type="domain" description="NB-ARC" evidence="4">
    <location>
        <begin position="110"/>
        <end position="212"/>
    </location>
</feature>
<feature type="repeat" description="WD" evidence="3">
    <location>
        <begin position="848"/>
        <end position="889"/>
    </location>
</feature>
<dbReference type="SUPFAM" id="SSF52540">
    <property type="entry name" value="P-loop containing nucleoside triphosphate hydrolases"/>
    <property type="match status" value="1"/>
</dbReference>
<dbReference type="InterPro" id="IPR001387">
    <property type="entry name" value="Cro/C1-type_HTH"/>
</dbReference>
<dbReference type="InterPro" id="IPR055442">
    <property type="entry name" value="Beta-prop_EML-like_2nd"/>
</dbReference>
<dbReference type="PANTHER" id="PTHR19848">
    <property type="entry name" value="WD40 REPEAT PROTEIN"/>
    <property type="match status" value="1"/>
</dbReference>
<dbReference type="InterPro" id="IPR027417">
    <property type="entry name" value="P-loop_NTPase"/>
</dbReference>
<proteinExistence type="predicted"/>
<feature type="repeat" description="WD" evidence="3">
    <location>
        <begin position="940"/>
        <end position="974"/>
    </location>
</feature>
<evidence type="ECO:0000259" key="5">
    <source>
        <dbReference type="Pfam" id="PF23414"/>
    </source>
</evidence>
<dbReference type="InterPro" id="IPR020472">
    <property type="entry name" value="WD40_PAC1"/>
</dbReference>
<gene>
    <name evidence="6" type="ORF">F6J89_02290</name>
</gene>
<feature type="repeat" description="WD" evidence="3">
    <location>
        <begin position="1067"/>
        <end position="1115"/>
    </location>
</feature>
<dbReference type="SUPFAM" id="SSF141571">
    <property type="entry name" value="Pentapeptide repeat-like"/>
    <property type="match status" value="1"/>
</dbReference>
<dbReference type="PRINTS" id="PR00364">
    <property type="entry name" value="DISEASERSIST"/>
</dbReference>
<keyword evidence="2" id="KW-0677">Repeat</keyword>
<dbReference type="PROSITE" id="PS50294">
    <property type="entry name" value="WD_REPEATS_REGION"/>
    <property type="match status" value="13"/>
</dbReference>
<dbReference type="Pfam" id="PF23414">
    <property type="entry name" value="Beta-prop_EML_2"/>
    <property type="match status" value="1"/>
</dbReference>
<dbReference type="PANTHER" id="PTHR19848:SF8">
    <property type="entry name" value="F-BOX AND WD REPEAT DOMAIN CONTAINING 7"/>
    <property type="match status" value="1"/>
</dbReference>
<feature type="domain" description="EML-like second beta-propeller" evidence="5">
    <location>
        <begin position="771"/>
        <end position="927"/>
    </location>
</feature>
<feature type="repeat" description="WD" evidence="3">
    <location>
        <begin position="806"/>
        <end position="847"/>
    </location>
</feature>
<dbReference type="PRINTS" id="PR00320">
    <property type="entry name" value="GPROTEINBRPT"/>
</dbReference>
<organism evidence="6">
    <name type="scientific">Symploca sp. SIO1C4</name>
    <dbReference type="NCBI Taxonomy" id="2607765"/>
    <lineage>
        <taxon>Bacteria</taxon>
        <taxon>Bacillati</taxon>
        <taxon>Cyanobacteriota</taxon>
        <taxon>Cyanophyceae</taxon>
        <taxon>Coleofasciculales</taxon>
        <taxon>Coleofasciculaceae</taxon>
        <taxon>Symploca</taxon>
    </lineage>
</organism>
<dbReference type="SMART" id="SM00320">
    <property type="entry name" value="WD40"/>
    <property type="match status" value="14"/>
</dbReference>
<evidence type="ECO:0000256" key="1">
    <source>
        <dbReference type="ARBA" id="ARBA00022574"/>
    </source>
</evidence>
<dbReference type="CDD" id="cd00200">
    <property type="entry name" value="WD40"/>
    <property type="match status" value="2"/>
</dbReference>
<dbReference type="PROSITE" id="PS50082">
    <property type="entry name" value="WD_REPEATS_2"/>
    <property type="match status" value="14"/>
</dbReference>
<evidence type="ECO:0000313" key="6">
    <source>
        <dbReference type="EMBL" id="NER26471.1"/>
    </source>
</evidence>
<evidence type="ECO:0000256" key="3">
    <source>
        <dbReference type="PROSITE-ProRule" id="PRU00221"/>
    </source>
</evidence>
<dbReference type="InterPro" id="IPR002182">
    <property type="entry name" value="NB-ARC"/>
</dbReference>
<feature type="repeat" description="WD" evidence="3">
    <location>
        <begin position="638"/>
        <end position="679"/>
    </location>
</feature>
<dbReference type="Pfam" id="PF00931">
    <property type="entry name" value="NB-ARC"/>
    <property type="match status" value="1"/>
</dbReference>
<feature type="repeat" description="WD" evidence="3">
    <location>
        <begin position="1200"/>
        <end position="1241"/>
    </location>
</feature>
<protein>
    <submittedName>
        <fullName evidence="6">Uncharacterized protein</fullName>
    </submittedName>
</protein>
<keyword evidence="1 3" id="KW-0853">WD repeat</keyword>
<name>A0A6B3NA27_9CYAN</name>
<dbReference type="InterPro" id="IPR001680">
    <property type="entry name" value="WD40_rpt"/>
</dbReference>